<organism evidence="6 7">
    <name type="scientific">Noviherbaspirillum album</name>
    <dbReference type="NCBI Taxonomy" id="3080276"/>
    <lineage>
        <taxon>Bacteria</taxon>
        <taxon>Pseudomonadati</taxon>
        <taxon>Pseudomonadota</taxon>
        <taxon>Betaproteobacteria</taxon>
        <taxon>Burkholderiales</taxon>
        <taxon>Oxalobacteraceae</taxon>
        <taxon>Noviherbaspirillum</taxon>
    </lineage>
</organism>
<feature type="domain" description="HTH lysR-type" evidence="5">
    <location>
        <begin position="12"/>
        <end position="69"/>
    </location>
</feature>
<proteinExistence type="inferred from homology"/>
<accession>A0ABU6J8Z7</accession>
<dbReference type="PROSITE" id="PS50931">
    <property type="entry name" value="HTH_LYSR"/>
    <property type="match status" value="1"/>
</dbReference>
<name>A0ABU6J8Z7_9BURK</name>
<evidence type="ECO:0000256" key="2">
    <source>
        <dbReference type="ARBA" id="ARBA00023015"/>
    </source>
</evidence>
<dbReference type="Pfam" id="PF03466">
    <property type="entry name" value="LysR_substrate"/>
    <property type="match status" value="1"/>
</dbReference>
<evidence type="ECO:0000256" key="3">
    <source>
        <dbReference type="ARBA" id="ARBA00023125"/>
    </source>
</evidence>
<dbReference type="InterPro" id="IPR036390">
    <property type="entry name" value="WH_DNA-bd_sf"/>
</dbReference>
<evidence type="ECO:0000259" key="5">
    <source>
        <dbReference type="PROSITE" id="PS50931"/>
    </source>
</evidence>
<evidence type="ECO:0000313" key="6">
    <source>
        <dbReference type="EMBL" id="MEC4720114.1"/>
    </source>
</evidence>
<evidence type="ECO:0000256" key="4">
    <source>
        <dbReference type="ARBA" id="ARBA00023163"/>
    </source>
</evidence>
<dbReference type="InterPro" id="IPR005119">
    <property type="entry name" value="LysR_subst-bd"/>
</dbReference>
<reference evidence="6 7" key="1">
    <citation type="submission" date="2023-10" db="EMBL/GenBank/DDBJ databases">
        <title>Noviherbaspirillum sp. CPCC 100848 genome assembly.</title>
        <authorList>
            <person name="Li X.Y."/>
            <person name="Fang X.M."/>
        </authorList>
    </citation>
    <scope>NUCLEOTIDE SEQUENCE [LARGE SCALE GENOMIC DNA]</scope>
    <source>
        <strain evidence="6 7">CPCC 100848</strain>
    </source>
</reference>
<dbReference type="EMBL" id="JAWIIV010000009">
    <property type="protein sequence ID" value="MEC4720114.1"/>
    <property type="molecule type" value="Genomic_DNA"/>
</dbReference>
<dbReference type="InterPro" id="IPR050950">
    <property type="entry name" value="HTH-type_LysR_regulators"/>
</dbReference>
<dbReference type="Pfam" id="PF00126">
    <property type="entry name" value="HTH_1"/>
    <property type="match status" value="1"/>
</dbReference>
<keyword evidence="7" id="KW-1185">Reference proteome</keyword>
<keyword evidence="4" id="KW-0804">Transcription</keyword>
<dbReference type="SUPFAM" id="SSF53850">
    <property type="entry name" value="Periplasmic binding protein-like II"/>
    <property type="match status" value="1"/>
</dbReference>
<dbReference type="PANTHER" id="PTHR30419:SF8">
    <property type="entry name" value="NITROGEN ASSIMILATION TRANSCRIPTIONAL ACTIVATOR-RELATED"/>
    <property type="match status" value="1"/>
</dbReference>
<dbReference type="PANTHER" id="PTHR30419">
    <property type="entry name" value="HTH-TYPE TRANSCRIPTIONAL REGULATOR YBHD"/>
    <property type="match status" value="1"/>
</dbReference>
<dbReference type="RefSeq" id="WP_326506826.1">
    <property type="nucleotide sequence ID" value="NZ_JAWIIV010000009.1"/>
</dbReference>
<dbReference type="Proteomes" id="UP001352263">
    <property type="component" value="Unassembled WGS sequence"/>
</dbReference>
<keyword evidence="3" id="KW-0238">DNA-binding</keyword>
<dbReference type="Gene3D" id="1.10.10.10">
    <property type="entry name" value="Winged helix-like DNA-binding domain superfamily/Winged helix DNA-binding domain"/>
    <property type="match status" value="1"/>
</dbReference>
<evidence type="ECO:0000313" key="7">
    <source>
        <dbReference type="Proteomes" id="UP001352263"/>
    </source>
</evidence>
<dbReference type="SUPFAM" id="SSF46785">
    <property type="entry name" value="Winged helix' DNA-binding domain"/>
    <property type="match status" value="1"/>
</dbReference>
<dbReference type="Gene3D" id="3.40.190.290">
    <property type="match status" value="1"/>
</dbReference>
<evidence type="ECO:0000256" key="1">
    <source>
        <dbReference type="ARBA" id="ARBA00009437"/>
    </source>
</evidence>
<gene>
    <name evidence="6" type="ORF">RY831_13200</name>
</gene>
<comment type="caution">
    <text evidence="6">The sequence shown here is derived from an EMBL/GenBank/DDBJ whole genome shotgun (WGS) entry which is preliminary data.</text>
</comment>
<dbReference type="InterPro" id="IPR000847">
    <property type="entry name" value="LysR_HTH_N"/>
</dbReference>
<dbReference type="InterPro" id="IPR036388">
    <property type="entry name" value="WH-like_DNA-bd_sf"/>
</dbReference>
<protein>
    <submittedName>
        <fullName evidence="6">LysR family transcriptional regulator</fullName>
    </submittedName>
</protein>
<sequence>METPHWFVRNRLKTRQLWLIVAIYDHKSINKAAEMLGMTQPASSKLLREIEEVLGVALFERLPRGMQATWYGETMVRHARMVLRGLNTAWDEIADWKSGRSGRVTVGSIMAPAISIVPRAIEAFYREDRMARVSVVVESSDVLFPRLAQGELDIMIGRFVVDGDKTNYDYETLVDQEAICFVARRDHPLQRRRKLSWQTLAEAAWVVPPPGGRLRHRFDMLFREQDLSPPRRLVETVELQTLAALVQRTDMLAILPTEAARHCAGSDLRILPLQLSYTMDSFGIITRRGHLLSPTAAELLGFLRAAAQDHYGGMAPSGA</sequence>
<keyword evidence="2" id="KW-0805">Transcription regulation</keyword>
<comment type="similarity">
    <text evidence="1">Belongs to the LysR transcriptional regulatory family.</text>
</comment>
<dbReference type="PRINTS" id="PR00039">
    <property type="entry name" value="HTHLYSR"/>
</dbReference>